<dbReference type="RefSeq" id="WP_344708417.1">
    <property type="nucleotide sequence ID" value="NZ_BAAAZD010000001.1"/>
</dbReference>
<accession>A0ABP7RGZ1</accession>
<dbReference type="Proteomes" id="UP001501310">
    <property type="component" value="Unassembled WGS sequence"/>
</dbReference>
<organism evidence="1 2">
    <name type="scientific">Sphingomonas humi</name>
    <dbReference type="NCBI Taxonomy" id="335630"/>
    <lineage>
        <taxon>Bacteria</taxon>
        <taxon>Pseudomonadati</taxon>
        <taxon>Pseudomonadota</taxon>
        <taxon>Alphaproteobacteria</taxon>
        <taxon>Sphingomonadales</taxon>
        <taxon>Sphingomonadaceae</taxon>
        <taxon>Sphingomonas</taxon>
    </lineage>
</organism>
<proteinExistence type="predicted"/>
<evidence type="ECO:0000313" key="2">
    <source>
        <dbReference type="Proteomes" id="UP001501310"/>
    </source>
</evidence>
<protein>
    <submittedName>
        <fullName evidence="1">Uncharacterized protein</fullName>
    </submittedName>
</protein>
<dbReference type="EMBL" id="BAAAZD010000001">
    <property type="protein sequence ID" value="GAA3997297.1"/>
    <property type="molecule type" value="Genomic_DNA"/>
</dbReference>
<reference evidence="2" key="1">
    <citation type="journal article" date="2019" name="Int. J. Syst. Evol. Microbiol.">
        <title>The Global Catalogue of Microorganisms (GCM) 10K type strain sequencing project: providing services to taxonomists for standard genome sequencing and annotation.</title>
        <authorList>
            <consortium name="The Broad Institute Genomics Platform"/>
            <consortium name="The Broad Institute Genome Sequencing Center for Infectious Disease"/>
            <person name="Wu L."/>
            <person name="Ma J."/>
        </authorList>
    </citation>
    <scope>NUCLEOTIDE SEQUENCE [LARGE SCALE GENOMIC DNA]</scope>
    <source>
        <strain evidence="2">JCM 16603</strain>
    </source>
</reference>
<gene>
    <name evidence="1" type="ORF">GCM10022211_03270</name>
</gene>
<comment type="caution">
    <text evidence="1">The sequence shown here is derived from an EMBL/GenBank/DDBJ whole genome shotgun (WGS) entry which is preliminary data.</text>
</comment>
<name>A0ABP7RGZ1_9SPHN</name>
<evidence type="ECO:0000313" key="1">
    <source>
        <dbReference type="EMBL" id="GAA3997297.1"/>
    </source>
</evidence>
<sequence length="142" mass="15424">MRVRDIIHRDGPRLRLSLAPGEGGHGPLIRLSDPGRPGSRSILLDLYGAELLVGFLMSARLSAVGELADECCNGDYPLMMRLCAVGGSVRIELDQLGEGLPIAGKLWDRLYAELQLNLAHGRNLAASGRPGFMLSQSRRLLH</sequence>
<keyword evidence="2" id="KW-1185">Reference proteome</keyword>